<name>A0A1I6BFX8_9PSEU</name>
<protein>
    <submittedName>
        <fullName evidence="2">Acyl-CoA thioester hydrolase</fullName>
    </submittedName>
    <submittedName>
        <fullName evidence="1">Acyl-CoA thioesterase</fullName>
    </submittedName>
</protein>
<reference evidence="2 3" key="1">
    <citation type="submission" date="2016-10" db="EMBL/GenBank/DDBJ databases">
        <authorList>
            <person name="de Groot N.N."/>
        </authorList>
    </citation>
    <scope>NUCLEOTIDE SEQUENCE [LARGE SCALE GENOMIC DNA]</scope>
    <source>
        <strain evidence="2 3">DSM 44637</strain>
    </source>
</reference>
<dbReference type="Pfam" id="PF13279">
    <property type="entry name" value="4HBT_2"/>
    <property type="match status" value="1"/>
</dbReference>
<dbReference type="EMBL" id="JAAGNC010000065">
    <property type="protein sequence ID" value="NEC56200.1"/>
    <property type="molecule type" value="Genomic_DNA"/>
</dbReference>
<evidence type="ECO:0000313" key="4">
    <source>
        <dbReference type="Proteomes" id="UP000470404"/>
    </source>
</evidence>
<keyword evidence="2" id="KW-0378">Hydrolase</keyword>
<dbReference type="GO" id="GO:0047617">
    <property type="term" value="F:fatty acyl-CoA hydrolase activity"/>
    <property type="evidence" value="ECO:0007669"/>
    <property type="project" value="TreeGrafter"/>
</dbReference>
<dbReference type="PANTHER" id="PTHR31793">
    <property type="entry name" value="4-HYDROXYBENZOYL-COA THIOESTERASE FAMILY MEMBER"/>
    <property type="match status" value="1"/>
</dbReference>
<dbReference type="CDD" id="cd00586">
    <property type="entry name" value="4HBT"/>
    <property type="match status" value="1"/>
</dbReference>
<dbReference type="RefSeq" id="WP_067593059.1">
    <property type="nucleotide sequence ID" value="NZ_FOWC01000027.1"/>
</dbReference>
<evidence type="ECO:0000313" key="2">
    <source>
        <dbReference type="EMBL" id="SFQ79855.1"/>
    </source>
</evidence>
<accession>A0A1I6BFX8</accession>
<proteinExistence type="predicted"/>
<evidence type="ECO:0000313" key="1">
    <source>
        <dbReference type="EMBL" id="NEC56200.1"/>
    </source>
</evidence>
<dbReference type="EMBL" id="FOWC01000027">
    <property type="protein sequence ID" value="SFQ79855.1"/>
    <property type="molecule type" value="Genomic_DNA"/>
</dbReference>
<dbReference type="SUPFAM" id="SSF54637">
    <property type="entry name" value="Thioesterase/thiol ester dehydrase-isomerase"/>
    <property type="match status" value="1"/>
</dbReference>
<dbReference type="STRING" id="112413.SAMN05421854_1277"/>
<dbReference type="InterPro" id="IPR029069">
    <property type="entry name" value="HotDog_dom_sf"/>
</dbReference>
<organism evidence="2 3">
    <name type="scientific">Amycolatopsis rubida</name>
    <dbReference type="NCBI Taxonomy" id="112413"/>
    <lineage>
        <taxon>Bacteria</taxon>
        <taxon>Bacillati</taxon>
        <taxon>Actinomycetota</taxon>
        <taxon>Actinomycetes</taxon>
        <taxon>Pseudonocardiales</taxon>
        <taxon>Pseudonocardiaceae</taxon>
        <taxon>Amycolatopsis</taxon>
    </lineage>
</organism>
<gene>
    <name evidence="1" type="ORF">G3I59_11515</name>
    <name evidence="2" type="ORF">SAMN05421854_1277</name>
</gene>
<sequence length="142" mass="16042">MTDREPFRTRIKVRHYELDTLGHLNHAVYHSYGEVSRLEVFEAAGGNTLHESRLAPVLLESNIVYRRELRAGDVVDVTCDASFGDGKVFWMTSRIVKLDGTLSAEIKCTLGLMDLEKRKLVPDPRGHFERAGVDLKILSTSE</sequence>
<dbReference type="PANTHER" id="PTHR31793:SF24">
    <property type="entry name" value="LONG-CHAIN ACYL-COA THIOESTERASE FADM"/>
    <property type="match status" value="1"/>
</dbReference>
<dbReference type="OrthoDB" id="3683044at2"/>
<keyword evidence="4" id="KW-1185">Reference proteome</keyword>
<dbReference type="InterPro" id="IPR050563">
    <property type="entry name" value="4-hydroxybenzoyl-CoA_TE"/>
</dbReference>
<evidence type="ECO:0000313" key="3">
    <source>
        <dbReference type="Proteomes" id="UP000199137"/>
    </source>
</evidence>
<dbReference type="Gene3D" id="3.10.129.10">
    <property type="entry name" value="Hotdog Thioesterase"/>
    <property type="match status" value="1"/>
</dbReference>
<dbReference type="Proteomes" id="UP000470404">
    <property type="component" value="Unassembled WGS sequence"/>
</dbReference>
<reference evidence="1 4" key="2">
    <citation type="submission" date="2020-01" db="EMBL/GenBank/DDBJ databases">
        <title>Insect and environment-associated Actinomycetes.</title>
        <authorList>
            <person name="Currrie C."/>
            <person name="Chevrette M."/>
            <person name="Carlson C."/>
            <person name="Stubbendieck R."/>
            <person name="Wendt-Pienkowski E."/>
        </authorList>
    </citation>
    <scope>NUCLEOTIDE SEQUENCE [LARGE SCALE GENOMIC DNA]</scope>
    <source>
        <strain evidence="1 4">SID8386</strain>
    </source>
</reference>
<dbReference type="Proteomes" id="UP000199137">
    <property type="component" value="Unassembled WGS sequence"/>
</dbReference>
<dbReference type="AlphaFoldDB" id="A0A1I6BFX8"/>